<dbReference type="AlphaFoldDB" id="C5B3P8"/>
<keyword evidence="2" id="KW-1185">Reference proteome</keyword>
<accession>C5B3P8</accession>
<dbReference type="KEGG" id="mea:Mex_2pCDS149610D"/>
<dbReference type="HOGENOM" id="CLU_2955241_0_0_5"/>
<proteinExistence type="predicted"/>
<gene>
    <name evidence="1" type="ORF">MexAM1_META2pCDS149610D</name>
</gene>
<protein>
    <submittedName>
        <fullName evidence="1">Uncharacterized protein</fullName>
    </submittedName>
</protein>
<evidence type="ECO:0000313" key="2">
    <source>
        <dbReference type="Proteomes" id="UP000009081"/>
    </source>
</evidence>
<geneLocation type="plasmid" evidence="1 2">
    <name>megaplasmid</name>
</geneLocation>
<dbReference type="EMBL" id="CP001511">
    <property type="protein sequence ID" value="ACS43080.1"/>
    <property type="molecule type" value="Genomic_DNA"/>
</dbReference>
<keyword evidence="1" id="KW-0614">Plasmid</keyword>
<dbReference type="Proteomes" id="UP000009081">
    <property type="component" value="Plasmid megaplasmid"/>
</dbReference>
<name>C5B3P8_METEA</name>
<sequence>MHTPVPKIRLAQYTHWEGIGCVHSNDECYHLAQDRGYPHYRIVHSHQCHTSMLCQGGHH</sequence>
<reference evidence="1 2" key="1">
    <citation type="journal article" date="2009" name="PLoS ONE">
        <title>Methylobacterium genome sequences: a reference blueprint to investigate microbial metabolism of C1 compounds from natural and industrial sources.</title>
        <authorList>
            <person name="Vuilleumier S."/>
            <person name="Chistoserdova L."/>
            <person name="Lee M.-C."/>
            <person name="Bringel F."/>
            <person name="Lajus A."/>
            <person name="Zhou Y."/>
            <person name="Gourion B."/>
            <person name="Barbe V."/>
            <person name="Chang J."/>
            <person name="Cruveiller S."/>
            <person name="Dossat C."/>
            <person name="Gillett W."/>
            <person name="Gruffaz C."/>
            <person name="Haugen E."/>
            <person name="Hourcade E."/>
            <person name="Levy R."/>
            <person name="Mangenot S."/>
            <person name="Muller E."/>
            <person name="Nadalig T."/>
            <person name="Pagni M."/>
            <person name="Penny C."/>
            <person name="Peyraud R."/>
            <person name="Robinson D.G."/>
            <person name="Roche D."/>
            <person name="Rouy Z."/>
            <person name="Saenampechek C."/>
            <person name="Salvignol G."/>
            <person name="Vallenet D."/>
            <person name="Wu Z."/>
            <person name="Marx C.J."/>
            <person name="Vorholt J.A."/>
            <person name="Olson M.V."/>
            <person name="Kaul R."/>
            <person name="Weissenbach J."/>
            <person name="Medigue C."/>
            <person name="Lidstrom M.E."/>
        </authorList>
    </citation>
    <scope>NUCLEOTIDE SEQUENCE [LARGE SCALE GENOMIC DNA]</scope>
    <source>
        <strain evidence="2">ATCC 14718 / DSM 1338 / JCM 2805 / NCIMB 9133 / AM1</strain>
    </source>
</reference>
<organism evidence="1 2">
    <name type="scientific">Methylorubrum extorquens (strain ATCC 14718 / DSM 1338 / JCM 2805 / NCIMB 9133 / AM1)</name>
    <name type="common">Methylobacterium extorquens</name>
    <dbReference type="NCBI Taxonomy" id="272630"/>
    <lineage>
        <taxon>Bacteria</taxon>
        <taxon>Pseudomonadati</taxon>
        <taxon>Pseudomonadota</taxon>
        <taxon>Alphaproteobacteria</taxon>
        <taxon>Hyphomicrobiales</taxon>
        <taxon>Methylobacteriaceae</taxon>
        <taxon>Methylorubrum</taxon>
    </lineage>
</organism>
<evidence type="ECO:0000313" key="1">
    <source>
        <dbReference type="EMBL" id="ACS43080.1"/>
    </source>
</evidence>